<dbReference type="PROSITE" id="PS00018">
    <property type="entry name" value="EF_HAND_1"/>
    <property type="match status" value="3"/>
</dbReference>
<dbReference type="InterPro" id="IPR005532">
    <property type="entry name" value="SUMF_dom"/>
</dbReference>
<feature type="domain" description="EF-hand" evidence="3">
    <location>
        <begin position="749"/>
        <end position="784"/>
    </location>
</feature>
<dbReference type="Pfam" id="PF03781">
    <property type="entry name" value="FGE-sulfatase"/>
    <property type="match status" value="1"/>
</dbReference>
<organism evidence="4 5">
    <name type="scientific">Pontiella desulfatans</name>
    <dbReference type="NCBI Taxonomy" id="2750659"/>
    <lineage>
        <taxon>Bacteria</taxon>
        <taxon>Pseudomonadati</taxon>
        <taxon>Kiritimatiellota</taxon>
        <taxon>Kiritimatiellia</taxon>
        <taxon>Kiritimatiellales</taxon>
        <taxon>Pontiellaceae</taxon>
        <taxon>Pontiella</taxon>
    </lineage>
</organism>
<dbReference type="InterPro" id="IPR011042">
    <property type="entry name" value="6-blade_b-propeller_TolB-like"/>
</dbReference>
<dbReference type="SUPFAM" id="SSF56436">
    <property type="entry name" value="C-type lectin-like"/>
    <property type="match status" value="1"/>
</dbReference>
<evidence type="ECO:0000256" key="2">
    <source>
        <dbReference type="SAM" id="MobiDB-lite"/>
    </source>
</evidence>
<dbReference type="GO" id="GO:0016787">
    <property type="term" value="F:hydrolase activity"/>
    <property type="evidence" value="ECO:0007669"/>
    <property type="project" value="UniProtKB-KW"/>
</dbReference>
<dbReference type="Gene3D" id="2.120.10.30">
    <property type="entry name" value="TolB, C-terminal domain"/>
    <property type="match status" value="1"/>
</dbReference>
<gene>
    <name evidence="4" type="primary">gnl</name>
    <name evidence="4" type="ORF">PDESU_03821</name>
</gene>
<dbReference type="InterPro" id="IPR018247">
    <property type="entry name" value="EF_Hand_1_Ca_BS"/>
</dbReference>
<dbReference type="InterPro" id="IPR011992">
    <property type="entry name" value="EF-hand-dom_pair"/>
</dbReference>
<dbReference type="InterPro" id="IPR042095">
    <property type="entry name" value="SUMF_sf"/>
</dbReference>
<feature type="compositionally biased region" description="Basic and acidic residues" evidence="2">
    <location>
        <begin position="687"/>
        <end position="706"/>
    </location>
</feature>
<dbReference type="SUPFAM" id="SSF47473">
    <property type="entry name" value="EF-hand"/>
    <property type="match status" value="1"/>
</dbReference>
<feature type="region of interest" description="Disordered" evidence="2">
    <location>
        <begin position="575"/>
        <end position="597"/>
    </location>
</feature>
<dbReference type="AlphaFoldDB" id="A0A6C2U5W0"/>
<dbReference type="InterPro" id="IPR002048">
    <property type="entry name" value="EF_hand_dom"/>
</dbReference>
<dbReference type="Gene3D" id="1.10.238.10">
    <property type="entry name" value="EF-hand"/>
    <property type="match status" value="2"/>
</dbReference>
<evidence type="ECO:0000259" key="3">
    <source>
        <dbReference type="PROSITE" id="PS50222"/>
    </source>
</evidence>
<keyword evidence="1" id="KW-0378">Hydrolase</keyword>
<dbReference type="SUPFAM" id="SSF63829">
    <property type="entry name" value="Calcium-dependent phosphotriesterase"/>
    <property type="match status" value="1"/>
</dbReference>
<dbReference type="Pfam" id="PF08450">
    <property type="entry name" value="SGL"/>
    <property type="match status" value="1"/>
</dbReference>
<dbReference type="Proteomes" id="UP000366872">
    <property type="component" value="Unassembled WGS sequence"/>
</dbReference>
<dbReference type="SMART" id="SM00054">
    <property type="entry name" value="EFh"/>
    <property type="match status" value="4"/>
</dbReference>
<name>A0A6C2U5W0_PONDE</name>
<dbReference type="InterPro" id="IPR013658">
    <property type="entry name" value="SGL"/>
</dbReference>
<evidence type="ECO:0000256" key="1">
    <source>
        <dbReference type="ARBA" id="ARBA00022801"/>
    </source>
</evidence>
<feature type="region of interest" description="Disordered" evidence="2">
    <location>
        <begin position="687"/>
        <end position="729"/>
    </location>
</feature>
<accession>A0A6C2U5W0</accession>
<dbReference type="EMBL" id="CAAHFG010000002">
    <property type="protein sequence ID" value="VGO15239.1"/>
    <property type="molecule type" value="Genomic_DNA"/>
</dbReference>
<feature type="region of interest" description="Disordered" evidence="2">
    <location>
        <begin position="742"/>
        <end position="785"/>
    </location>
</feature>
<keyword evidence="5" id="KW-1185">Reference proteome</keyword>
<evidence type="ECO:0000313" key="5">
    <source>
        <dbReference type="Proteomes" id="UP000366872"/>
    </source>
</evidence>
<feature type="compositionally biased region" description="Basic and acidic residues" evidence="2">
    <location>
        <begin position="579"/>
        <end position="597"/>
    </location>
</feature>
<feature type="domain" description="EF-hand" evidence="3">
    <location>
        <begin position="722"/>
        <end position="748"/>
    </location>
</feature>
<sequence length="785" mass="86206">MKTLIPTLLIASGALAAPETRLIPGGSFDMGDHHDLGGREHRNDELPIRTVTLKPFFMGTYELTNAEYVEFLNSAPVQVKDGFVYAIGTLLCDTRGGCEYSRFGYDGKRFGVLYGKEKHPATGIRWEGAAAYCNWLSLQEKLEPCYSKNWNHDFTKNGYRLPTEEEWEFAGRGGLYSPYRIFPWGDDDNPARANWPKSGDPFEKGDLPHTTPVGYYDGSKHDGYQTLDGSNGYGLHDMAGNVWEWCNDLYSQSSADPDTAKPMPDGKDYHVLRSGNWFNGEWGHSRVSNRNPGYFRGPQDPNHPYYHIGLRIARNAADVPLIAGELNILGDGFQFTEGPASDGNGNLFFTDIRANRIYRMDAAGKIEVFRENSGGANGLFFDADGNLLACEGANGSVTLNGETVLAEGFNKPNDLWIDPKGGVYFSDPIYGRTPKRKDGEHVYYILPDRSKVIRVVADFTRPNGIIGTPDGKTLYVADHGGGKIWKYAINPDGTLAGKTFFAGAASDGMTIDAAGNIYATQESVLIFNPNGKPIGEIKTPARPTNVTFGGKGNRTLFITARTHLCAVEMNASGAGVRSLESEGRRQKTEAKRPQERPEKPWLLEHADELDVDGDGAVARKEMLDEAEKAFKLYDKNKDGELAEAELKRKGMAKSAMGGFIKLHAEELDSNGDGTITEMEMMGETAKLFDKSDKNKDGKVDSQDESRLAPQSSRPQQGGGNRFAEMDANKDGTVSFDEFVELEKKKKGSVDASRAKQKFGQIDKDGSGTLSQQEVDAAPKGKGGRK</sequence>
<dbReference type="PANTHER" id="PTHR47572">
    <property type="entry name" value="LIPOPROTEIN-RELATED"/>
    <property type="match status" value="1"/>
</dbReference>
<dbReference type="RefSeq" id="WP_136080822.1">
    <property type="nucleotide sequence ID" value="NZ_CAAHFG010000002.1"/>
</dbReference>
<dbReference type="PANTHER" id="PTHR47572:SF4">
    <property type="entry name" value="LACTONASE DRP35"/>
    <property type="match status" value="1"/>
</dbReference>
<dbReference type="Gene3D" id="3.90.1580.10">
    <property type="entry name" value="paralog of FGE (formylglycine-generating enzyme)"/>
    <property type="match status" value="1"/>
</dbReference>
<dbReference type="GO" id="GO:0005509">
    <property type="term" value="F:calcium ion binding"/>
    <property type="evidence" value="ECO:0007669"/>
    <property type="project" value="InterPro"/>
</dbReference>
<dbReference type="PROSITE" id="PS50222">
    <property type="entry name" value="EF_HAND_2"/>
    <property type="match status" value="3"/>
</dbReference>
<reference evidence="4 5" key="1">
    <citation type="submission" date="2019-04" db="EMBL/GenBank/DDBJ databases">
        <authorList>
            <person name="Van Vliet M D."/>
        </authorList>
    </citation>
    <scope>NUCLEOTIDE SEQUENCE [LARGE SCALE GENOMIC DNA]</scope>
    <source>
        <strain evidence="4 5">F1</strain>
    </source>
</reference>
<evidence type="ECO:0000313" key="4">
    <source>
        <dbReference type="EMBL" id="VGO15239.1"/>
    </source>
</evidence>
<feature type="domain" description="EF-hand" evidence="3">
    <location>
        <begin position="621"/>
        <end position="656"/>
    </location>
</feature>
<dbReference type="Pfam" id="PF13202">
    <property type="entry name" value="EF-hand_5"/>
    <property type="match status" value="2"/>
</dbReference>
<dbReference type="InterPro" id="IPR016187">
    <property type="entry name" value="CTDL_fold"/>
</dbReference>
<protein>
    <submittedName>
        <fullName evidence="4">Gluconolactonase</fullName>
    </submittedName>
</protein>
<dbReference type="InterPro" id="IPR051262">
    <property type="entry name" value="SMP-30/CGR1_Lactonase"/>
</dbReference>
<proteinExistence type="predicted"/>